<reference evidence="3 4" key="1">
    <citation type="submission" date="2016-11" db="EMBL/GenBank/DDBJ databases">
        <authorList>
            <person name="Jaros S."/>
            <person name="Januszkiewicz K."/>
            <person name="Wedrychowicz H."/>
        </authorList>
    </citation>
    <scope>NUCLEOTIDE SEQUENCE [LARGE SCALE GENOMIC DNA]</scope>
    <source>
        <strain evidence="3 4">DSM 24787</strain>
    </source>
</reference>
<keyword evidence="4" id="KW-1185">Reference proteome</keyword>
<dbReference type="RefSeq" id="WP_074238886.1">
    <property type="nucleotide sequence ID" value="NZ_FSRA01000001.1"/>
</dbReference>
<dbReference type="InterPro" id="IPR048376">
    <property type="entry name" value="YqiJ_N"/>
</dbReference>
<feature type="transmembrane region" description="Helical" evidence="1">
    <location>
        <begin position="110"/>
        <end position="133"/>
    </location>
</feature>
<name>A0A1N6EQV4_9BACT</name>
<feature type="domain" description="Inner membrane protein YqiJ N-terminal" evidence="2">
    <location>
        <begin position="43"/>
        <end position="120"/>
    </location>
</feature>
<dbReference type="AlphaFoldDB" id="A0A1N6EQV4"/>
<dbReference type="STRING" id="536979.SAMN04488055_1767"/>
<sequence length="223" mass="24545">MANIVELLFNPLSNAIMTVTTGVTVIYWIFNLIFGSVLGDGDLDADGIDTDVDVDTDADLDHGGDSSTWDKLLSFVNVGKVPFMIVLSVFKLIAWIITLASSIVLNLVTWGWMSVFILLPVIFVAFIITRFATKPLIKLYHAMGYNGEEAQDLLGRNARMLSSISGDTIGFAELKVQGDVMRINVKSKTGEAIRFDADVMIMDESPDKKYYIVVPEVNLANIV</sequence>
<evidence type="ECO:0000259" key="2">
    <source>
        <dbReference type="Pfam" id="PF21001"/>
    </source>
</evidence>
<keyword evidence="1" id="KW-0472">Membrane</keyword>
<accession>A0A1N6EQV4</accession>
<evidence type="ECO:0000256" key="1">
    <source>
        <dbReference type="SAM" id="Phobius"/>
    </source>
</evidence>
<dbReference type="OrthoDB" id="996420at2"/>
<gene>
    <name evidence="3" type="ORF">SAMN04488055_1767</name>
</gene>
<dbReference type="EMBL" id="FSRA01000001">
    <property type="protein sequence ID" value="SIN85357.1"/>
    <property type="molecule type" value="Genomic_DNA"/>
</dbReference>
<dbReference type="Pfam" id="PF21001">
    <property type="entry name" value="YqiJ_N"/>
    <property type="match status" value="1"/>
</dbReference>
<keyword evidence="1" id="KW-1133">Transmembrane helix</keyword>
<evidence type="ECO:0000313" key="3">
    <source>
        <dbReference type="EMBL" id="SIN85357.1"/>
    </source>
</evidence>
<feature type="transmembrane region" description="Helical" evidence="1">
    <location>
        <begin position="12"/>
        <end position="30"/>
    </location>
</feature>
<protein>
    <recommendedName>
        <fullName evidence="2">Inner membrane protein YqiJ N-terminal domain-containing protein</fullName>
    </recommendedName>
</protein>
<keyword evidence="1" id="KW-0812">Transmembrane</keyword>
<evidence type="ECO:0000313" key="4">
    <source>
        <dbReference type="Proteomes" id="UP000185003"/>
    </source>
</evidence>
<organism evidence="3 4">
    <name type="scientific">Chitinophaga niabensis</name>
    <dbReference type="NCBI Taxonomy" id="536979"/>
    <lineage>
        <taxon>Bacteria</taxon>
        <taxon>Pseudomonadati</taxon>
        <taxon>Bacteroidota</taxon>
        <taxon>Chitinophagia</taxon>
        <taxon>Chitinophagales</taxon>
        <taxon>Chitinophagaceae</taxon>
        <taxon>Chitinophaga</taxon>
    </lineage>
</organism>
<feature type="transmembrane region" description="Helical" evidence="1">
    <location>
        <begin position="81"/>
        <end position="104"/>
    </location>
</feature>
<dbReference type="Proteomes" id="UP000185003">
    <property type="component" value="Unassembled WGS sequence"/>
</dbReference>
<proteinExistence type="predicted"/>